<feature type="domain" description="Fe/B12 periplasmic-binding" evidence="2">
    <location>
        <begin position="62"/>
        <end position="329"/>
    </location>
</feature>
<dbReference type="InterPro" id="IPR002491">
    <property type="entry name" value="ABC_transptr_periplasmic_BD"/>
</dbReference>
<protein>
    <submittedName>
        <fullName evidence="3">Iron ABC transporter substrate-binding protein</fullName>
    </submittedName>
</protein>
<dbReference type="Proteomes" id="UP000030595">
    <property type="component" value="Unassembled WGS sequence"/>
</dbReference>
<dbReference type="CDD" id="cd01148">
    <property type="entry name" value="TroA_a"/>
    <property type="match status" value="1"/>
</dbReference>
<dbReference type="SUPFAM" id="SSF53807">
    <property type="entry name" value="Helical backbone' metal receptor"/>
    <property type="match status" value="1"/>
</dbReference>
<dbReference type="PANTHER" id="PTHR30535:SF7">
    <property type="entry name" value="IRON(III) DICITRATE-BINDING PROTEIN"/>
    <property type="match status" value="1"/>
</dbReference>
<organism evidence="3 4">
    <name type="scientific">Ureibacillus massiliensis 4400831 = CIP 108448 = CCUG 49529</name>
    <dbReference type="NCBI Taxonomy" id="1211035"/>
    <lineage>
        <taxon>Bacteria</taxon>
        <taxon>Bacillati</taxon>
        <taxon>Bacillota</taxon>
        <taxon>Bacilli</taxon>
        <taxon>Bacillales</taxon>
        <taxon>Caryophanaceae</taxon>
        <taxon>Ureibacillus</taxon>
    </lineage>
</organism>
<dbReference type="EMBL" id="JPVQ01000089">
    <property type="protein sequence ID" value="KGR82928.1"/>
    <property type="molecule type" value="Genomic_DNA"/>
</dbReference>
<dbReference type="PANTHER" id="PTHR30535">
    <property type="entry name" value="VITAMIN B12-BINDING PROTEIN"/>
    <property type="match status" value="1"/>
</dbReference>
<evidence type="ECO:0000256" key="1">
    <source>
        <dbReference type="ARBA" id="ARBA00008814"/>
    </source>
</evidence>
<sequence>MKKLKGLIWVPVSCMLVLFITGCNVDKDSVKEEITGKTKQSAEVVTIENEGMTIEYEDAPTKAITVNQHVTEIMLALGLEDSMVGTAYLDDVIYEPLQEAYNKVPVLAEGYPSKEQVIAAEADFIYGGWTSAFNEKNIASREELQDLKIDTYLQSSSVKVAPTIDDVYTDIRNIAKIFRVEERGEELISHINRDIDEISEKIPKIEKPLDVLVFDSGETEVYTATQNFMNTLITMAGAKNIFGDIEDNWATVSKEDVVERSPEVIVVIDYGSTTVEEKIEFLKTDPALSQTPAVQNERFVVLPLSAASEGVRIAEALEILVKGFYPEVY</sequence>
<dbReference type="RefSeq" id="WP_036180572.1">
    <property type="nucleotide sequence ID" value="NZ_AVCZ01000089.1"/>
</dbReference>
<dbReference type="Gene3D" id="3.40.50.1980">
    <property type="entry name" value="Nitrogenase molybdenum iron protein domain"/>
    <property type="match status" value="2"/>
</dbReference>
<evidence type="ECO:0000313" key="4">
    <source>
        <dbReference type="Proteomes" id="UP000030595"/>
    </source>
</evidence>
<dbReference type="eggNOG" id="COG0614">
    <property type="taxonomic scope" value="Bacteria"/>
</dbReference>
<dbReference type="PROSITE" id="PS51257">
    <property type="entry name" value="PROKAR_LIPOPROTEIN"/>
    <property type="match status" value="1"/>
</dbReference>
<dbReference type="AlphaFoldDB" id="A0A0A3IJD6"/>
<comment type="caution">
    <text evidence="3">The sequence shown here is derived from an EMBL/GenBank/DDBJ whole genome shotgun (WGS) entry which is preliminary data.</text>
</comment>
<name>A0A0A3IJD6_9BACL</name>
<accession>A0A0A3IJD6</accession>
<gene>
    <name evidence="3" type="ORF">CD30_19440</name>
</gene>
<dbReference type="OrthoDB" id="356537at2"/>
<keyword evidence="4" id="KW-1185">Reference proteome</keyword>
<dbReference type="Pfam" id="PF01497">
    <property type="entry name" value="Peripla_BP_2"/>
    <property type="match status" value="1"/>
</dbReference>
<dbReference type="InterPro" id="IPR050902">
    <property type="entry name" value="ABC_Transporter_SBP"/>
</dbReference>
<comment type="similarity">
    <text evidence="1">Belongs to the bacterial solute-binding protein 8 family.</text>
</comment>
<evidence type="ECO:0000259" key="2">
    <source>
        <dbReference type="PROSITE" id="PS50983"/>
    </source>
</evidence>
<dbReference type="PROSITE" id="PS50983">
    <property type="entry name" value="FE_B12_PBP"/>
    <property type="match status" value="1"/>
</dbReference>
<proteinExistence type="inferred from homology"/>
<evidence type="ECO:0000313" key="3">
    <source>
        <dbReference type="EMBL" id="KGR82928.1"/>
    </source>
</evidence>
<reference evidence="3 4" key="1">
    <citation type="submission" date="2014-02" db="EMBL/GenBank/DDBJ databases">
        <title>Draft genome sequence of Lysinibacillus massiliensis CCUG 49529.</title>
        <authorList>
            <person name="Zhang F."/>
            <person name="Wang G."/>
            <person name="Zhang L."/>
        </authorList>
    </citation>
    <scope>NUCLEOTIDE SEQUENCE [LARGE SCALE GENOMIC DNA]</scope>
    <source>
        <strain evidence="3 4">CCUG 49529</strain>
    </source>
</reference>